<feature type="transmembrane region" description="Helical" evidence="1">
    <location>
        <begin position="74"/>
        <end position="99"/>
    </location>
</feature>
<dbReference type="EMBL" id="CYHF01000010">
    <property type="protein sequence ID" value="CUA99767.1"/>
    <property type="molecule type" value="Genomic_DNA"/>
</dbReference>
<keyword evidence="1" id="KW-1133">Transmembrane helix</keyword>
<keyword evidence="3" id="KW-1185">Reference proteome</keyword>
<dbReference type="Proteomes" id="UP000183649">
    <property type="component" value="Unassembled WGS sequence"/>
</dbReference>
<keyword evidence="1" id="KW-0812">Transmembrane</keyword>
<evidence type="ECO:0000256" key="1">
    <source>
        <dbReference type="SAM" id="Phobius"/>
    </source>
</evidence>
<proteinExistence type="predicted"/>
<name>A0A0K6I8X5_9BURK</name>
<keyword evidence="1" id="KW-0472">Membrane</keyword>
<evidence type="ECO:0000313" key="2">
    <source>
        <dbReference type="EMBL" id="CUA99767.1"/>
    </source>
</evidence>
<accession>A0A0K6I8X5</accession>
<dbReference type="RefSeq" id="WP_141655795.1">
    <property type="nucleotide sequence ID" value="NZ_CYHF01000010.1"/>
</dbReference>
<gene>
    <name evidence="2" type="ORF">Ga0061069_11091</name>
</gene>
<dbReference type="AlphaFoldDB" id="A0A0K6I8X5"/>
<protein>
    <submittedName>
        <fullName evidence="2">Uncharacterized protein</fullName>
    </submittedName>
</protein>
<feature type="transmembrane region" description="Helical" evidence="1">
    <location>
        <begin position="21"/>
        <end position="54"/>
    </location>
</feature>
<dbReference type="STRING" id="339866.GCA_001418255_02651"/>
<sequence>MRPATGTAQTVFDRPIQRNRPVLAATLATGLVLVLYCGGAAVLAVSAFAIMAIASCVTGFLRLHWRGMLDWARANIDLMVVSLLAVPMFAISVSIPLLASRQRLLALTRKAISRRTARVGHRRIAHIALTARVVPAPIARA</sequence>
<reference evidence="3" key="1">
    <citation type="submission" date="2015-08" db="EMBL/GenBank/DDBJ databases">
        <authorList>
            <person name="Varghese N."/>
        </authorList>
    </citation>
    <scope>NUCLEOTIDE SEQUENCE [LARGE SCALE GENOMIC DNA]</scope>
    <source>
        <strain evidence="3">DSM 18181</strain>
    </source>
</reference>
<organism evidence="2 3">
    <name type="scientific">Thiomonas bhubaneswarensis</name>
    <dbReference type="NCBI Taxonomy" id="339866"/>
    <lineage>
        <taxon>Bacteria</taxon>
        <taxon>Pseudomonadati</taxon>
        <taxon>Pseudomonadota</taxon>
        <taxon>Betaproteobacteria</taxon>
        <taxon>Burkholderiales</taxon>
        <taxon>Thiomonas</taxon>
    </lineage>
</organism>
<evidence type="ECO:0000313" key="3">
    <source>
        <dbReference type="Proteomes" id="UP000183649"/>
    </source>
</evidence>